<dbReference type="InterPro" id="IPR008401">
    <property type="entry name" value="Apc13"/>
</dbReference>
<keyword evidence="3" id="KW-0498">Mitosis</keyword>
<keyword evidence="4" id="KW-0833">Ubl conjugation pathway</keyword>
<accession>A0A9P5SM58</accession>
<dbReference type="GO" id="GO:0051301">
    <property type="term" value="P:cell division"/>
    <property type="evidence" value="ECO:0007669"/>
    <property type="project" value="UniProtKB-KW"/>
</dbReference>
<evidence type="ECO:0000313" key="8">
    <source>
        <dbReference type="Proteomes" id="UP000696485"/>
    </source>
</evidence>
<dbReference type="Pfam" id="PF05839">
    <property type="entry name" value="Apc13p"/>
    <property type="match status" value="1"/>
</dbReference>
<evidence type="ECO:0000313" key="7">
    <source>
        <dbReference type="EMBL" id="KAF9331023.1"/>
    </source>
</evidence>
<keyword evidence="5" id="KW-0131">Cell cycle</keyword>
<reference evidence="7" key="1">
    <citation type="journal article" date="2020" name="Fungal Divers.">
        <title>Resolving the Mortierellaceae phylogeny through synthesis of multi-gene phylogenetics and phylogenomics.</title>
        <authorList>
            <person name="Vandepol N."/>
            <person name="Liber J."/>
            <person name="Desiro A."/>
            <person name="Na H."/>
            <person name="Kennedy M."/>
            <person name="Barry K."/>
            <person name="Grigoriev I.V."/>
            <person name="Miller A.N."/>
            <person name="O'Donnell K."/>
            <person name="Stajich J.E."/>
            <person name="Bonito G."/>
        </authorList>
    </citation>
    <scope>NUCLEOTIDE SEQUENCE</scope>
    <source>
        <strain evidence="7">NVP1</strain>
    </source>
</reference>
<dbReference type="EMBL" id="JAAAUY010000354">
    <property type="protein sequence ID" value="KAF9331023.1"/>
    <property type="molecule type" value="Genomic_DNA"/>
</dbReference>
<dbReference type="AlphaFoldDB" id="A0A9P5SM58"/>
<evidence type="ECO:0000256" key="3">
    <source>
        <dbReference type="ARBA" id="ARBA00022776"/>
    </source>
</evidence>
<comment type="similarity">
    <text evidence="1">Belongs to the APC13 family.</text>
</comment>
<organism evidence="7 8">
    <name type="scientific">Podila minutissima</name>
    <dbReference type="NCBI Taxonomy" id="64525"/>
    <lineage>
        <taxon>Eukaryota</taxon>
        <taxon>Fungi</taxon>
        <taxon>Fungi incertae sedis</taxon>
        <taxon>Mucoromycota</taxon>
        <taxon>Mortierellomycotina</taxon>
        <taxon>Mortierellomycetes</taxon>
        <taxon>Mortierellales</taxon>
        <taxon>Mortierellaceae</taxon>
        <taxon>Podila</taxon>
    </lineage>
</organism>
<evidence type="ECO:0000256" key="2">
    <source>
        <dbReference type="ARBA" id="ARBA00022618"/>
    </source>
</evidence>
<evidence type="ECO:0000256" key="1">
    <source>
        <dbReference type="ARBA" id="ARBA00006940"/>
    </source>
</evidence>
<protein>
    <recommendedName>
        <fullName evidence="9">Anaphase-promoting complex subunit 13</fullName>
    </recommendedName>
</protein>
<sequence>MSDSHYCHVHWRVTELINVDTEWESEELPDDDIIVPLNLQPLTEEGDEQASFEQHMLEMEDKWQDHDLPVVKNDPKKPSTDK</sequence>
<proteinExistence type="inferred from homology"/>
<dbReference type="Proteomes" id="UP000696485">
    <property type="component" value="Unassembled WGS sequence"/>
</dbReference>
<evidence type="ECO:0000256" key="6">
    <source>
        <dbReference type="SAM" id="MobiDB-lite"/>
    </source>
</evidence>
<dbReference type="GO" id="GO:0005680">
    <property type="term" value="C:anaphase-promoting complex"/>
    <property type="evidence" value="ECO:0007669"/>
    <property type="project" value="InterPro"/>
</dbReference>
<gene>
    <name evidence="7" type="ORF">BG006_006090</name>
</gene>
<evidence type="ECO:0000256" key="4">
    <source>
        <dbReference type="ARBA" id="ARBA00022786"/>
    </source>
</evidence>
<keyword evidence="2" id="KW-0132">Cell division</keyword>
<feature type="region of interest" description="Disordered" evidence="6">
    <location>
        <begin position="62"/>
        <end position="82"/>
    </location>
</feature>
<keyword evidence="8" id="KW-1185">Reference proteome</keyword>
<evidence type="ECO:0000256" key="5">
    <source>
        <dbReference type="ARBA" id="ARBA00023306"/>
    </source>
</evidence>
<name>A0A9P5SM58_9FUNG</name>
<comment type="caution">
    <text evidence="7">The sequence shown here is derived from an EMBL/GenBank/DDBJ whole genome shotgun (WGS) entry which is preliminary data.</text>
</comment>
<evidence type="ECO:0008006" key="9">
    <source>
        <dbReference type="Google" id="ProtNLM"/>
    </source>
</evidence>